<evidence type="ECO:0000256" key="1">
    <source>
        <dbReference type="SAM" id="Phobius"/>
    </source>
</evidence>
<dbReference type="InterPro" id="IPR007359">
    <property type="entry name" value="SigmaE_reg_RseC_MucC"/>
</dbReference>
<dbReference type="PIRSF" id="PIRSF004923">
    <property type="entry name" value="RseC"/>
    <property type="match status" value="1"/>
</dbReference>
<evidence type="ECO:0000313" key="2">
    <source>
        <dbReference type="EMBL" id="VFP88617.1"/>
    </source>
</evidence>
<dbReference type="Proteomes" id="UP000294392">
    <property type="component" value="Chromosome"/>
</dbReference>
<protein>
    <submittedName>
        <fullName evidence="2">Protein RseC, partial</fullName>
    </submittedName>
</protein>
<dbReference type="AlphaFoldDB" id="A0A451DP96"/>
<organism evidence="2 3">
    <name type="scientific">Candidatus Erwinia haradaeae</name>
    <dbReference type="NCBI Taxonomy" id="1922217"/>
    <lineage>
        <taxon>Bacteria</taxon>
        <taxon>Pseudomonadati</taxon>
        <taxon>Pseudomonadota</taxon>
        <taxon>Gammaproteobacteria</taxon>
        <taxon>Enterobacterales</taxon>
        <taxon>Erwiniaceae</taxon>
        <taxon>Erwinia</taxon>
    </lineage>
</organism>
<name>A0A451DP96_9GAMM</name>
<evidence type="ECO:0000313" key="3">
    <source>
        <dbReference type="Proteomes" id="UP000294392"/>
    </source>
</evidence>
<keyword evidence="1" id="KW-0812">Transmembrane</keyword>
<accession>A0A451DP96</accession>
<dbReference type="OrthoDB" id="9795854at2"/>
<dbReference type="Pfam" id="PF04246">
    <property type="entry name" value="RseC_MucC"/>
    <property type="match status" value="1"/>
</dbReference>
<dbReference type="EMBL" id="LR217735">
    <property type="protein sequence ID" value="VFP88617.1"/>
    <property type="molecule type" value="Genomic_DNA"/>
</dbReference>
<sequence length="140" mass="15729">MIKALATVASYQNNILKLYVQKNIACNNCSLALNLLESILCSNNTGSIYKITVFNTQEFFKDQQVELSISKNIILITAFFIYITPLFGLFVVGGIFQIFFCNNQVTVLASFLGGAMGMLIIKKISKILMRLELFQIKILK</sequence>
<keyword evidence="1" id="KW-1133">Transmembrane helix</keyword>
<proteinExistence type="predicted"/>
<dbReference type="RefSeq" id="WP_157990611.1">
    <property type="nucleotide sequence ID" value="NZ_LR217735.1"/>
</dbReference>
<dbReference type="PANTHER" id="PTHR35867">
    <property type="entry name" value="PROTEIN RSEC"/>
    <property type="match status" value="1"/>
</dbReference>
<feature type="transmembrane region" description="Helical" evidence="1">
    <location>
        <begin position="73"/>
        <end position="99"/>
    </location>
</feature>
<reference evidence="2 3" key="1">
    <citation type="submission" date="2019-02" db="EMBL/GenBank/DDBJ databases">
        <authorList>
            <person name="Manzano-Marin A."/>
            <person name="Manzano-Marin A."/>
        </authorList>
    </citation>
    <scope>NUCLEOTIDE SEQUENCE [LARGE SCALE GENOMIC DNA]</scope>
    <source>
        <strain evidence="2 3">ErCisplendens</strain>
    </source>
</reference>
<keyword evidence="1" id="KW-0472">Membrane</keyword>
<dbReference type="PANTHER" id="PTHR35867:SF1">
    <property type="entry name" value="PROTEIN RSEC"/>
    <property type="match status" value="1"/>
</dbReference>
<gene>
    <name evidence="2" type="primary">rseC</name>
    <name evidence="2" type="ORF">ERCISPPA3004_617</name>
</gene>
<dbReference type="InterPro" id="IPR026268">
    <property type="entry name" value="RseC"/>
</dbReference>
<feature type="transmembrane region" description="Helical" evidence="1">
    <location>
        <begin position="105"/>
        <end position="121"/>
    </location>
</feature>